<reference evidence="2" key="1">
    <citation type="submission" date="2022-08" db="UniProtKB">
        <authorList>
            <consortium name="EnsemblMetazoa"/>
        </authorList>
    </citation>
    <scope>IDENTIFICATION</scope>
    <source>
        <strain evidence="2">05x7-T-G4-1.051#20</strain>
    </source>
</reference>
<organism evidence="2 3">
    <name type="scientific">Magallana gigas</name>
    <name type="common">Pacific oyster</name>
    <name type="synonym">Crassostrea gigas</name>
    <dbReference type="NCBI Taxonomy" id="29159"/>
    <lineage>
        <taxon>Eukaryota</taxon>
        <taxon>Metazoa</taxon>
        <taxon>Spiralia</taxon>
        <taxon>Lophotrochozoa</taxon>
        <taxon>Mollusca</taxon>
        <taxon>Bivalvia</taxon>
        <taxon>Autobranchia</taxon>
        <taxon>Pteriomorphia</taxon>
        <taxon>Ostreida</taxon>
        <taxon>Ostreoidea</taxon>
        <taxon>Ostreidae</taxon>
        <taxon>Magallana</taxon>
    </lineage>
</organism>
<dbReference type="EnsemblMetazoa" id="G14392.1">
    <property type="protein sequence ID" value="G14392.1:cds"/>
    <property type="gene ID" value="G14392"/>
</dbReference>
<evidence type="ECO:0000313" key="2">
    <source>
        <dbReference type="EnsemblMetazoa" id="G14392.1:cds"/>
    </source>
</evidence>
<dbReference type="Proteomes" id="UP000005408">
    <property type="component" value="Unassembled WGS sequence"/>
</dbReference>
<evidence type="ECO:0000313" key="3">
    <source>
        <dbReference type="Proteomes" id="UP000005408"/>
    </source>
</evidence>
<protein>
    <submittedName>
        <fullName evidence="2">Uncharacterized protein</fullName>
    </submittedName>
</protein>
<proteinExistence type="predicted"/>
<feature type="compositionally biased region" description="Polar residues" evidence="1">
    <location>
        <begin position="100"/>
        <end position="111"/>
    </location>
</feature>
<dbReference type="AlphaFoldDB" id="A0A8W8IHZ3"/>
<evidence type="ECO:0000256" key="1">
    <source>
        <dbReference type="SAM" id="MobiDB-lite"/>
    </source>
</evidence>
<keyword evidence="3" id="KW-1185">Reference proteome</keyword>
<feature type="region of interest" description="Disordered" evidence="1">
    <location>
        <begin position="83"/>
        <end position="120"/>
    </location>
</feature>
<sequence length="120" mass="13248">MAIKCTVYDLEKLRNMEVGSTIMFMNIIVKPNNSITITSKSRVCKTGPVSVSAEHDRTALELAVPPTSPGSPLIDVEKSHVKTMMSTRGQEEMTRKSYNNDKSLSTTSRTQIEAIDTPTE</sequence>
<accession>A0A8W8IHZ3</accession>
<name>A0A8W8IHZ3_MAGGI</name>
<feature type="compositionally biased region" description="Basic and acidic residues" evidence="1">
    <location>
        <begin position="89"/>
        <end position="99"/>
    </location>
</feature>